<protein>
    <submittedName>
        <fullName evidence="1">Uncharacterized protein</fullName>
    </submittedName>
</protein>
<dbReference type="Proteomes" id="UP000245207">
    <property type="component" value="Unassembled WGS sequence"/>
</dbReference>
<keyword evidence="2" id="KW-1185">Reference proteome</keyword>
<accession>A0A2U1KC64</accession>
<sequence>MVTDTKVALTRAGQHWCRRKSVLYGYWWVAAKDAAVAAAQERLKYRKSVEY</sequence>
<evidence type="ECO:0000313" key="2">
    <source>
        <dbReference type="Proteomes" id="UP000245207"/>
    </source>
</evidence>
<dbReference type="AlphaFoldDB" id="A0A2U1KC64"/>
<name>A0A2U1KC64_ARTAN</name>
<reference evidence="1 2" key="1">
    <citation type="journal article" date="2018" name="Mol. Plant">
        <title>The genome of Artemisia annua provides insight into the evolution of Asteraceae family and artemisinin biosynthesis.</title>
        <authorList>
            <person name="Shen Q."/>
            <person name="Zhang L."/>
            <person name="Liao Z."/>
            <person name="Wang S."/>
            <person name="Yan T."/>
            <person name="Shi P."/>
            <person name="Liu M."/>
            <person name="Fu X."/>
            <person name="Pan Q."/>
            <person name="Wang Y."/>
            <person name="Lv Z."/>
            <person name="Lu X."/>
            <person name="Zhang F."/>
            <person name="Jiang W."/>
            <person name="Ma Y."/>
            <person name="Chen M."/>
            <person name="Hao X."/>
            <person name="Li L."/>
            <person name="Tang Y."/>
            <person name="Lv G."/>
            <person name="Zhou Y."/>
            <person name="Sun X."/>
            <person name="Brodelius P.E."/>
            <person name="Rose J.K.C."/>
            <person name="Tang K."/>
        </authorList>
    </citation>
    <scope>NUCLEOTIDE SEQUENCE [LARGE SCALE GENOMIC DNA]</scope>
    <source>
        <strain evidence="2">cv. Huhao1</strain>
        <tissue evidence="1">Leaf</tissue>
    </source>
</reference>
<dbReference type="EMBL" id="PKPP01022911">
    <property type="protein sequence ID" value="PWA34348.1"/>
    <property type="molecule type" value="Genomic_DNA"/>
</dbReference>
<comment type="caution">
    <text evidence="1">The sequence shown here is derived from an EMBL/GenBank/DDBJ whole genome shotgun (WGS) entry which is preliminary data.</text>
</comment>
<evidence type="ECO:0000313" key="1">
    <source>
        <dbReference type="EMBL" id="PWA34348.1"/>
    </source>
</evidence>
<organism evidence="1 2">
    <name type="scientific">Artemisia annua</name>
    <name type="common">Sweet wormwood</name>
    <dbReference type="NCBI Taxonomy" id="35608"/>
    <lineage>
        <taxon>Eukaryota</taxon>
        <taxon>Viridiplantae</taxon>
        <taxon>Streptophyta</taxon>
        <taxon>Embryophyta</taxon>
        <taxon>Tracheophyta</taxon>
        <taxon>Spermatophyta</taxon>
        <taxon>Magnoliopsida</taxon>
        <taxon>eudicotyledons</taxon>
        <taxon>Gunneridae</taxon>
        <taxon>Pentapetalae</taxon>
        <taxon>asterids</taxon>
        <taxon>campanulids</taxon>
        <taxon>Asterales</taxon>
        <taxon>Asteraceae</taxon>
        <taxon>Asteroideae</taxon>
        <taxon>Anthemideae</taxon>
        <taxon>Artemisiinae</taxon>
        <taxon>Artemisia</taxon>
    </lineage>
</organism>
<gene>
    <name evidence="1" type="ORF">CTI12_AA620000</name>
</gene>
<proteinExistence type="predicted"/>